<dbReference type="Proteomes" id="UP000192527">
    <property type="component" value="Chromosome"/>
</dbReference>
<dbReference type="KEGG" id="hmn:HM131_19090"/>
<dbReference type="RefSeq" id="WP_085031271.1">
    <property type="nucleotide sequence ID" value="NZ_CP020772.1"/>
</dbReference>
<dbReference type="AlphaFoldDB" id="A0A1W5ZZX5"/>
<evidence type="ECO:0000313" key="1">
    <source>
        <dbReference type="EMBL" id="ARI78812.1"/>
    </source>
</evidence>
<gene>
    <name evidence="1" type="ORF">HM131_19090</name>
</gene>
<dbReference type="OrthoDB" id="2935297at2"/>
<name>A0A1W5ZZX5_9BACI</name>
<protein>
    <submittedName>
        <fullName evidence="1">Uncharacterized protein</fullName>
    </submittedName>
</protein>
<organism evidence="1 2">
    <name type="scientific">Halobacillus mangrovi</name>
    <dbReference type="NCBI Taxonomy" id="402384"/>
    <lineage>
        <taxon>Bacteria</taxon>
        <taxon>Bacillati</taxon>
        <taxon>Bacillota</taxon>
        <taxon>Bacilli</taxon>
        <taxon>Bacillales</taxon>
        <taxon>Bacillaceae</taxon>
        <taxon>Halobacillus</taxon>
    </lineage>
</organism>
<proteinExistence type="predicted"/>
<keyword evidence="2" id="KW-1185">Reference proteome</keyword>
<evidence type="ECO:0000313" key="2">
    <source>
        <dbReference type="Proteomes" id="UP000192527"/>
    </source>
</evidence>
<dbReference type="EMBL" id="CP020772">
    <property type="protein sequence ID" value="ARI78812.1"/>
    <property type="molecule type" value="Genomic_DNA"/>
</dbReference>
<accession>A0A1W5ZZX5</accession>
<dbReference type="STRING" id="402384.HM131_19090"/>
<reference evidence="1 2" key="1">
    <citation type="submission" date="2017-04" db="EMBL/GenBank/DDBJ databases">
        <title>The whole genome sequencing and assembly of Halobacillus mangrovi strain.</title>
        <authorList>
            <person name="Lee S.-J."/>
            <person name="Park M.-K."/>
            <person name="Kim J.-Y."/>
            <person name="Lee Y.-J."/>
            <person name="Yi H."/>
            <person name="Bahn Y.-S."/>
            <person name="Kim J.F."/>
            <person name="Lee D.-W."/>
        </authorList>
    </citation>
    <scope>NUCLEOTIDE SEQUENCE [LARGE SCALE GENOMIC DNA]</scope>
    <source>
        <strain evidence="1 2">KTB 131</strain>
    </source>
</reference>
<sequence>MNYLHYQYCLSDFILTDEYQIEDFNKVTNQALTNYYLILLKNINSHTNNNYKNLNSLIRRVHVTPEEITKYIDEDNKQSSYDPLIDTPELYSEMHKIKFFNEKSLRRFIDNYGIPFHMYFNEQGYVDSTLFKKNTSEKFLVEMDVFLFYEKLVEFKSAFKMWHDISQGEFEEIRKINARMKLEVDFIAQIRNLHKEELTLEEFADIVLTNAELTNKGGEIEAILEDYKKHPDKLIKLNEKATEISGVWSKVKSESEKTIALAYLNLKLKELDSGRTSTRFIDGKIVPAISFNNLVEVASYQLKQAIFKEQKFKVCLNCGDLFEPRHASQRFCSPLPGRKRSTCENTYNQRQKRLRKKQGGS</sequence>